<dbReference type="Proteomes" id="UP000199310">
    <property type="component" value="Unassembled WGS sequence"/>
</dbReference>
<organism evidence="2 3">
    <name type="scientific">Chitinophaga arvensicola</name>
    <dbReference type="NCBI Taxonomy" id="29529"/>
    <lineage>
        <taxon>Bacteria</taxon>
        <taxon>Pseudomonadati</taxon>
        <taxon>Bacteroidota</taxon>
        <taxon>Chitinophagia</taxon>
        <taxon>Chitinophagales</taxon>
        <taxon>Chitinophagaceae</taxon>
        <taxon>Chitinophaga</taxon>
    </lineage>
</organism>
<accession>A0A1I0SAD7</accession>
<feature type="signal peptide" evidence="1">
    <location>
        <begin position="1"/>
        <end position="19"/>
    </location>
</feature>
<reference evidence="3" key="1">
    <citation type="submission" date="2016-10" db="EMBL/GenBank/DDBJ databases">
        <authorList>
            <person name="Varghese N."/>
            <person name="Submissions S."/>
        </authorList>
    </citation>
    <scope>NUCLEOTIDE SEQUENCE [LARGE SCALE GENOMIC DNA]</scope>
    <source>
        <strain evidence="3">DSM 3695</strain>
    </source>
</reference>
<evidence type="ECO:0000313" key="3">
    <source>
        <dbReference type="Proteomes" id="UP000199310"/>
    </source>
</evidence>
<proteinExistence type="predicted"/>
<sequence>MKTNLFLILLLSLSIISVGQNNYQKKFTGQIEKKLSFGESFVYAGNADYNIDNLCEVETNKTMNLIAGNNNALILHNDSLYSSRELNFTEISKNEFLSCKNRYKTNCVLDSGQFISGSGIYVIHDCKEICETYLAERNTDRKMLMPSSYDAGILKMLLSSSCDQLLVCSSYDGPDYSNYYEHRAEIFLFNVSTGIGLKGITPALNYYTNEWSINNLIWVDENTIALELYNGTRTGNGENLKFRYFKSDLNAK</sequence>
<protein>
    <submittedName>
        <fullName evidence="2">Uncharacterized protein</fullName>
    </submittedName>
</protein>
<dbReference type="RefSeq" id="WP_089900498.1">
    <property type="nucleotide sequence ID" value="NZ_FOJG01000002.1"/>
</dbReference>
<evidence type="ECO:0000256" key="1">
    <source>
        <dbReference type="SAM" id="SignalP"/>
    </source>
</evidence>
<dbReference type="OrthoDB" id="754288at2"/>
<name>A0A1I0SAD7_9BACT</name>
<keyword evidence="1" id="KW-0732">Signal</keyword>
<keyword evidence="3" id="KW-1185">Reference proteome</keyword>
<gene>
    <name evidence="2" type="ORF">SAMN04488122_5442</name>
</gene>
<dbReference type="AlphaFoldDB" id="A0A1I0SAD7"/>
<evidence type="ECO:0000313" key="2">
    <source>
        <dbReference type="EMBL" id="SEW53393.1"/>
    </source>
</evidence>
<feature type="chain" id="PRO_5011549011" evidence="1">
    <location>
        <begin position="20"/>
        <end position="252"/>
    </location>
</feature>
<dbReference type="EMBL" id="FOJG01000002">
    <property type="protein sequence ID" value="SEW53393.1"/>
    <property type="molecule type" value="Genomic_DNA"/>
</dbReference>